<dbReference type="InterPro" id="IPR030960">
    <property type="entry name" value="DHQS/DOIS_N"/>
</dbReference>
<keyword evidence="18" id="KW-1185">Reference proteome</keyword>
<dbReference type="HAMAP" id="MF_00110">
    <property type="entry name" value="DHQ_synthase"/>
    <property type="match status" value="1"/>
</dbReference>
<dbReference type="NCBIfam" id="TIGR01357">
    <property type="entry name" value="aroB"/>
    <property type="match status" value="1"/>
</dbReference>
<dbReference type="SUPFAM" id="SSF56796">
    <property type="entry name" value="Dehydroquinate synthase-like"/>
    <property type="match status" value="1"/>
</dbReference>
<evidence type="ECO:0000256" key="6">
    <source>
        <dbReference type="ARBA" id="ARBA00013031"/>
    </source>
</evidence>
<proteinExistence type="inferred from homology"/>
<comment type="catalytic activity">
    <reaction evidence="1">
        <text>7-phospho-2-dehydro-3-deoxy-D-arabino-heptonate = 3-dehydroquinate + phosphate</text>
        <dbReference type="Rhea" id="RHEA:21968"/>
        <dbReference type="ChEBI" id="CHEBI:32364"/>
        <dbReference type="ChEBI" id="CHEBI:43474"/>
        <dbReference type="ChEBI" id="CHEBI:58394"/>
        <dbReference type="EC" id="4.2.3.4"/>
    </reaction>
</comment>
<evidence type="ECO:0000256" key="13">
    <source>
        <dbReference type="ARBA" id="ARBA00068623"/>
    </source>
</evidence>
<feature type="compositionally biased region" description="Low complexity" evidence="14">
    <location>
        <begin position="396"/>
        <end position="408"/>
    </location>
</feature>
<evidence type="ECO:0000256" key="8">
    <source>
        <dbReference type="ARBA" id="ARBA00022723"/>
    </source>
</evidence>
<dbReference type="InterPro" id="IPR050071">
    <property type="entry name" value="Dehydroquinate_synthase"/>
</dbReference>
<dbReference type="CDD" id="cd08195">
    <property type="entry name" value="DHQS"/>
    <property type="match status" value="1"/>
</dbReference>
<dbReference type="EC" id="4.2.3.4" evidence="6"/>
<feature type="region of interest" description="Disordered" evidence="14">
    <location>
        <begin position="1"/>
        <end position="137"/>
    </location>
</feature>
<organism evidence="17 18">
    <name type="scientific">Chaetoceros tenuissimus</name>
    <dbReference type="NCBI Taxonomy" id="426638"/>
    <lineage>
        <taxon>Eukaryota</taxon>
        <taxon>Sar</taxon>
        <taxon>Stramenopiles</taxon>
        <taxon>Ochrophyta</taxon>
        <taxon>Bacillariophyta</taxon>
        <taxon>Coscinodiscophyceae</taxon>
        <taxon>Chaetocerotophycidae</taxon>
        <taxon>Chaetocerotales</taxon>
        <taxon>Chaetocerotaceae</taxon>
        <taxon>Chaetoceros</taxon>
    </lineage>
</organism>
<dbReference type="EMBL" id="BLLK01000020">
    <property type="protein sequence ID" value="GFH45485.1"/>
    <property type="molecule type" value="Genomic_DNA"/>
</dbReference>
<evidence type="ECO:0000256" key="1">
    <source>
        <dbReference type="ARBA" id="ARBA00001393"/>
    </source>
</evidence>
<evidence type="ECO:0000256" key="4">
    <source>
        <dbReference type="ARBA" id="ARBA00004661"/>
    </source>
</evidence>
<feature type="domain" description="3-dehydroquinate synthase N-terminal" evidence="15">
    <location>
        <begin position="587"/>
        <end position="699"/>
    </location>
</feature>
<evidence type="ECO:0000313" key="18">
    <source>
        <dbReference type="Proteomes" id="UP001054902"/>
    </source>
</evidence>
<keyword evidence="11" id="KW-0456">Lyase</keyword>
<feature type="compositionally biased region" description="Polar residues" evidence="14">
    <location>
        <begin position="100"/>
        <end position="112"/>
    </location>
</feature>
<dbReference type="PANTHER" id="PTHR43622:SF7">
    <property type="entry name" value="3-DEHYDROQUINATE SYNTHASE, CHLOROPLASTIC"/>
    <property type="match status" value="1"/>
</dbReference>
<dbReference type="FunFam" id="1.20.1090.10:FF:000002">
    <property type="entry name" value="3-dehydroquinate synthase"/>
    <property type="match status" value="1"/>
</dbReference>
<evidence type="ECO:0000256" key="10">
    <source>
        <dbReference type="ARBA" id="ARBA00023141"/>
    </source>
</evidence>
<feature type="domain" description="3-dehydroquinate synthase C-terminal" evidence="16">
    <location>
        <begin position="701"/>
        <end position="847"/>
    </location>
</feature>
<keyword evidence="10" id="KW-0057">Aromatic amino acid biosynthesis</keyword>
<name>A0AAD3H056_9STRA</name>
<evidence type="ECO:0000256" key="14">
    <source>
        <dbReference type="SAM" id="MobiDB-lite"/>
    </source>
</evidence>
<dbReference type="PANTHER" id="PTHR43622">
    <property type="entry name" value="3-DEHYDROQUINATE SYNTHASE"/>
    <property type="match status" value="1"/>
</dbReference>
<evidence type="ECO:0000256" key="12">
    <source>
        <dbReference type="ARBA" id="ARBA00056090"/>
    </source>
</evidence>
<accession>A0AAD3H056</accession>
<dbReference type="GO" id="GO:0003856">
    <property type="term" value="F:3-dehydroquinate synthase activity"/>
    <property type="evidence" value="ECO:0007669"/>
    <property type="project" value="UniProtKB-EC"/>
</dbReference>
<keyword evidence="9" id="KW-0520">NAD</keyword>
<feature type="compositionally biased region" description="Polar residues" evidence="14">
    <location>
        <begin position="61"/>
        <end position="92"/>
    </location>
</feature>
<dbReference type="GO" id="GO:0046872">
    <property type="term" value="F:metal ion binding"/>
    <property type="evidence" value="ECO:0007669"/>
    <property type="project" value="UniProtKB-KW"/>
</dbReference>
<dbReference type="Pfam" id="PF01761">
    <property type="entry name" value="DHQ_synthase"/>
    <property type="match status" value="1"/>
</dbReference>
<comment type="caution">
    <text evidence="17">The sequence shown here is derived from an EMBL/GenBank/DDBJ whole genome shotgun (WGS) entry which is preliminary data.</text>
</comment>
<comment type="pathway">
    <text evidence="4">Metabolic intermediate biosynthesis; chorismate biosynthesis; chorismate from D-erythrose 4-phosphate and phosphoenolpyruvate: step 2/7.</text>
</comment>
<evidence type="ECO:0000256" key="3">
    <source>
        <dbReference type="ARBA" id="ARBA00004229"/>
    </source>
</evidence>
<evidence type="ECO:0000256" key="11">
    <source>
        <dbReference type="ARBA" id="ARBA00023239"/>
    </source>
</evidence>
<evidence type="ECO:0000259" key="15">
    <source>
        <dbReference type="Pfam" id="PF01761"/>
    </source>
</evidence>
<dbReference type="Gene3D" id="3.40.50.1970">
    <property type="match status" value="1"/>
</dbReference>
<sequence length="890" mass="98298">MGGKTKSKFRFWRKKGKKKDEKLSSKSNYDEGIYPLMTKAPASPPTYKQRPLHSERPSTPPSSSNYQITISPTKKQQIPTSQYGQEAIQNNYHEMYTPASKPTMTSQPSQNYTPKTLPPTPSPSKLEHPTSGTKWQEHDEEMKIKSMARLQKLAQEHTKHVQKESIPVPLRSFDDNSIMEENQKQQTAPKQQKIIDAVLGINPCVPMETKEVIRDYASKPTSPATVINLDMLKQGSSKVFDFAKTGMGKLMNCASDLQQIHEDNACMQQYRKNMSHARRSQYDDYSSDEEGTFAGMSVRGGRESPVSRLGGCSMDESDDESLGQVMQKLDLGIAEDGNVNLGRGVTVVEDEIDERTPMQRVASSRRSAELNRKANKLGAEYLKPKASRAKSESSKVFDSTSKTSSSKTQQDRHTPKETPSKYEIYTANPSTSNIPFDEQSAEMDGGVWAQLCLIMRCNIAVLASLMTISSSSAFVSNKQNQIAISNTHSSSSLTFASSALSKTSLQMSTSAPADTDYDVVKVDLSDERDYPIYIGDGFDDEEAGKLLRSHIKGNRALLITNDRLEPIFLEKYEKLLKEGGDIQIDTLVLPDGEANKTMDVMQKILDKCLELGLDRKVTFIALGGGVIGDMVGFASAIYQRGVNFIQVPTTVMAMVDSSVGGKTGVNHPLGKNMIGAFHQPQCVFIDTQNLKSLPDRELHSGVAEVIKYGLIRDAPFFEWLEENMDSLNERDATALRYAIKRSCENKAEVVKADELEAGLRATLNLGHTFGHAIENGSGYGAWLHGEAVAIGTCMAATMSAKMGWIDEDLVKRVYDIMIKAKCPVELPVDSPMNRDMFLKAMSVDKKVANGQLRLILLKGGLGNCLFTGEFDEKAMVETIDEFVAECAGAQ</sequence>
<comment type="function">
    <text evidence="12">Catalyzes the second step in the shikimate pathway.</text>
</comment>
<comment type="subcellular location">
    <subcellularLocation>
        <location evidence="3">Plastid</location>
        <location evidence="3">Chloroplast</location>
    </subcellularLocation>
</comment>
<dbReference type="GO" id="GO:0009073">
    <property type="term" value="P:aromatic amino acid family biosynthetic process"/>
    <property type="evidence" value="ECO:0007669"/>
    <property type="project" value="UniProtKB-KW"/>
</dbReference>
<evidence type="ECO:0000256" key="5">
    <source>
        <dbReference type="ARBA" id="ARBA00005412"/>
    </source>
</evidence>
<evidence type="ECO:0000256" key="7">
    <source>
        <dbReference type="ARBA" id="ARBA00022605"/>
    </source>
</evidence>
<dbReference type="GO" id="GO:0009423">
    <property type="term" value="P:chorismate biosynthetic process"/>
    <property type="evidence" value="ECO:0007669"/>
    <property type="project" value="UniProtKB-ARBA"/>
</dbReference>
<dbReference type="Gene3D" id="1.20.1090.10">
    <property type="entry name" value="Dehydroquinate synthase-like - alpha domain"/>
    <property type="match status" value="1"/>
</dbReference>
<feature type="region of interest" description="Disordered" evidence="14">
    <location>
        <begin position="282"/>
        <end position="309"/>
    </location>
</feature>
<dbReference type="AlphaFoldDB" id="A0AAD3H056"/>
<dbReference type="Pfam" id="PF24621">
    <property type="entry name" value="DHQS_C"/>
    <property type="match status" value="1"/>
</dbReference>
<evidence type="ECO:0000313" key="17">
    <source>
        <dbReference type="EMBL" id="GFH45485.1"/>
    </source>
</evidence>
<dbReference type="Proteomes" id="UP001054902">
    <property type="component" value="Unassembled WGS sequence"/>
</dbReference>
<evidence type="ECO:0000256" key="9">
    <source>
        <dbReference type="ARBA" id="ARBA00023027"/>
    </source>
</evidence>
<feature type="region of interest" description="Disordered" evidence="14">
    <location>
        <begin position="356"/>
        <end position="433"/>
    </location>
</feature>
<gene>
    <name evidence="17" type="ORF">CTEN210_01959</name>
</gene>
<reference evidence="17 18" key="1">
    <citation type="journal article" date="2021" name="Sci. Rep.">
        <title>The genome of the diatom Chaetoceros tenuissimus carries an ancient integrated fragment of an extant virus.</title>
        <authorList>
            <person name="Hongo Y."/>
            <person name="Kimura K."/>
            <person name="Takaki Y."/>
            <person name="Yoshida Y."/>
            <person name="Baba S."/>
            <person name="Kobayashi G."/>
            <person name="Nagasaki K."/>
            <person name="Hano T."/>
            <person name="Tomaru Y."/>
        </authorList>
    </citation>
    <scope>NUCLEOTIDE SEQUENCE [LARGE SCALE GENOMIC DNA]</scope>
    <source>
        <strain evidence="17 18">NIES-3715</strain>
    </source>
</reference>
<feature type="compositionally biased region" description="Basic and acidic residues" evidence="14">
    <location>
        <begin position="409"/>
        <end position="420"/>
    </location>
</feature>
<comment type="similarity">
    <text evidence="5">Belongs to the sugar phosphate cyclases superfamily. Dehydroquinate synthase family.</text>
</comment>
<dbReference type="FunFam" id="3.40.50.1970:FF:000001">
    <property type="entry name" value="3-dehydroquinate synthase"/>
    <property type="match status" value="1"/>
</dbReference>
<dbReference type="InterPro" id="IPR056179">
    <property type="entry name" value="DHQS_C"/>
</dbReference>
<dbReference type="GO" id="GO:0009507">
    <property type="term" value="C:chloroplast"/>
    <property type="evidence" value="ECO:0007669"/>
    <property type="project" value="UniProtKB-SubCell"/>
</dbReference>
<protein>
    <recommendedName>
        <fullName evidence="13">3-dehydroquinate synthase, chloroplastic</fullName>
        <ecNumber evidence="6">4.2.3.4</ecNumber>
    </recommendedName>
</protein>
<comment type="cofactor">
    <cofactor evidence="2">
        <name>NAD(+)</name>
        <dbReference type="ChEBI" id="CHEBI:57540"/>
    </cofactor>
</comment>
<keyword evidence="8" id="KW-0479">Metal-binding</keyword>
<evidence type="ECO:0000256" key="2">
    <source>
        <dbReference type="ARBA" id="ARBA00001911"/>
    </source>
</evidence>
<keyword evidence="7" id="KW-0028">Amino-acid biosynthesis</keyword>
<evidence type="ECO:0000259" key="16">
    <source>
        <dbReference type="Pfam" id="PF24621"/>
    </source>
</evidence>
<dbReference type="InterPro" id="IPR016037">
    <property type="entry name" value="DHQ_synth_AroB"/>
</dbReference>
<feature type="compositionally biased region" description="Basic residues" evidence="14">
    <location>
        <begin position="1"/>
        <end position="17"/>
    </location>
</feature>
<dbReference type="GO" id="GO:0008652">
    <property type="term" value="P:amino acid biosynthetic process"/>
    <property type="evidence" value="ECO:0007669"/>
    <property type="project" value="UniProtKB-KW"/>
</dbReference>